<dbReference type="AlphaFoldDB" id="A0A6J6P697"/>
<feature type="transmembrane region" description="Helical" evidence="1">
    <location>
        <begin position="6"/>
        <end position="29"/>
    </location>
</feature>
<keyword evidence="1" id="KW-1133">Transmembrane helix</keyword>
<accession>A0A6J6P697</accession>
<organism evidence="2">
    <name type="scientific">freshwater metagenome</name>
    <dbReference type="NCBI Taxonomy" id="449393"/>
    <lineage>
        <taxon>unclassified sequences</taxon>
        <taxon>metagenomes</taxon>
        <taxon>ecological metagenomes</taxon>
    </lineage>
</organism>
<gene>
    <name evidence="2" type="ORF">UFOPK2399_00917</name>
</gene>
<evidence type="ECO:0000313" key="2">
    <source>
        <dbReference type="EMBL" id="CAB4694246.1"/>
    </source>
</evidence>
<proteinExistence type="predicted"/>
<name>A0A6J6P697_9ZZZZ</name>
<keyword evidence="1" id="KW-0812">Transmembrane</keyword>
<dbReference type="EMBL" id="CAEZXP010000002">
    <property type="protein sequence ID" value="CAB4694246.1"/>
    <property type="molecule type" value="Genomic_DNA"/>
</dbReference>
<reference evidence="2" key="1">
    <citation type="submission" date="2020-05" db="EMBL/GenBank/DDBJ databases">
        <authorList>
            <person name="Chiriac C."/>
            <person name="Salcher M."/>
            <person name="Ghai R."/>
            <person name="Kavagutti S V."/>
        </authorList>
    </citation>
    <scope>NUCLEOTIDE SEQUENCE</scope>
</reference>
<keyword evidence="1" id="KW-0472">Membrane</keyword>
<protein>
    <submittedName>
        <fullName evidence="2">Unannotated protein</fullName>
    </submittedName>
</protein>
<evidence type="ECO:0000256" key="1">
    <source>
        <dbReference type="SAM" id="Phobius"/>
    </source>
</evidence>
<sequence length="48" mass="4916">MTTALGLIGIAFFIAGVVSLAAGVTYLTVRLSPNPNNKKKPKPEASAS</sequence>